<dbReference type="InterPro" id="IPR026259">
    <property type="entry name" value="MauG/Cytc_peroxidase"/>
</dbReference>
<organism evidence="11 12">
    <name type="scientific">Arcobacter defluvii</name>
    <dbReference type="NCBI Taxonomy" id="873191"/>
    <lineage>
        <taxon>Bacteria</taxon>
        <taxon>Pseudomonadati</taxon>
        <taxon>Campylobacterota</taxon>
        <taxon>Epsilonproteobacteria</taxon>
        <taxon>Campylobacterales</taxon>
        <taxon>Arcobacteraceae</taxon>
        <taxon>Arcobacter</taxon>
    </lineage>
</organism>
<dbReference type="GO" id="GO:0020037">
    <property type="term" value="F:heme binding"/>
    <property type="evidence" value="ECO:0007669"/>
    <property type="project" value="InterPro"/>
</dbReference>
<keyword evidence="3 9" id="KW-0479">Metal-binding</keyword>
<evidence type="ECO:0000256" key="2">
    <source>
        <dbReference type="ARBA" id="ARBA00022617"/>
    </source>
</evidence>
<feature type="binding site" description="covalent" evidence="8">
    <location>
        <position position="197"/>
    </location>
    <ligand>
        <name>heme c</name>
        <dbReference type="ChEBI" id="CHEBI:61717"/>
        <label>2</label>
    </ligand>
</feature>
<dbReference type="PANTHER" id="PTHR30600">
    <property type="entry name" value="CYTOCHROME C PEROXIDASE-RELATED"/>
    <property type="match status" value="1"/>
</dbReference>
<evidence type="ECO:0000256" key="3">
    <source>
        <dbReference type="ARBA" id="ARBA00022723"/>
    </source>
</evidence>
<feature type="binding site" description="covalent" evidence="8">
    <location>
        <position position="58"/>
    </location>
    <ligand>
        <name>heme c</name>
        <dbReference type="ChEBI" id="CHEBI:61717"/>
        <label>1</label>
    </ligand>
</feature>
<dbReference type="KEGG" id="adz:ADFLV_1062"/>
<dbReference type="GO" id="GO:0042597">
    <property type="term" value="C:periplasmic space"/>
    <property type="evidence" value="ECO:0007669"/>
    <property type="project" value="UniProtKB-SubCell"/>
</dbReference>
<dbReference type="PIRSF" id="PIRSF000294">
    <property type="entry name" value="Cytochrome-c_peroxidase"/>
    <property type="match status" value="1"/>
</dbReference>
<protein>
    <submittedName>
        <fullName evidence="11">Cytochrome c peroxidase</fullName>
    </submittedName>
</protein>
<evidence type="ECO:0000256" key="8">
    <source>
        <dbReference type="PIRSR" id="PIRSR000294-1"/>
    </source>
</evidence>
<dbReference type="GO" id="GO:0009055">
    <property type="term" value="F:electron transfer activity"/>
    <property type="evidence" value="ECO:0007669"/>
    <property type="project" value="InterPro"/>
</dbReference>
<keyword evidence="5" id="KW-0574">Periplasm</keyword>
<evidence type="ECO:0000256" key="1">
    <source>
        <dbReference type="ARBA" id="ARBA00004418"/>
    </source>
</evidence>
<dbReference type="PANTHER" id="PTHR30600:SF7">
    <property type="entry name" value="CYTOCHROME C PEROXIDASE-RELATED"/>
    <property type="match status" value="1"/>
</dbReference>
<evidence type="ECO:0000256" key="4">
    <source>
        <dbReference type="ARBA" id="ARBA00022729"/>
    </source>
</evidence>
<dbReference type="InterPro" id="IPR051395">
    <property type="entry name" value="Cytochrome_c_Peroxidase/MauG"/>
</dbReference>
<name>A0AAE7BD26_9BACT</name>
<keyword evidence="4" id="KW-0732">Signal</keyword>
<feature type="domain" description="Cytochrome c" evidence="10">
    <location>
        <begin position="33"/>
        <end position="163"/>
    </location>
</feature>
<dbReference type="Gene3D" id="1.10.760.10">
    <property type="entry name" value="Cytochrome c-like domain"/>
    <property type="match status" value="2"/>
</dbReference>
<dbReference type="SUPFAM" id="SSF46626">
    <property type="entry name" value="Cytochrome c"/>
    <property type="match status" value="2"/>
</dbReference>
<dbReference type="EMBL" id="CP053835">
    <property type="protein sequence ID" value="QKF77096.1"/>
    <property type="molecule type" value="Genomic_DNA"/>
</dbReference>
<keyword evidence="2 8" id="KW-0349">Heme</keyword>
<dbReference type="PROSITE" id="PS51007">
    <property type="entry name" value="CYTC"/>
    <property type="match status" value="2"/>
</dbReference>
<sequence>MLKIICYIFPLVIYLFAKEPISPIPLNIKVNIEKADLGKELFFDTILSKNNTISCHTCHLLNQGGVDNLQFSVGIDGKLGNINAPTVLNSIFNFVQFWDGRAKNLHQQVFGPVTNPVEMDNNFENLITKLNKTDYKNKFESIYKDGITKNNIADAIAEYEKTLITPNAPFDRYLRGDKNAISDEVKQGYVLFKTQGCIACHHGINIGGNLYAKFGIVSELKSKSKGRYEVTKNELDEYYFKVPTLRNIELTAPYLHDGRIDNLEDTVKFMAHYQLGKSLNEDEVQKIVLFLKSLTGQLYNHE</sequence>
<reference evidence="11 12" key="1">
    <citation type="submission" date="2020-05" db="EMBL/GenBank/DDBJ databases">
        <title>Complete genome sequencing of Campylobacter and Arcobacter type strains.</title>
        <authorList>
            <person name="Miller W.G."/>
            <person name="Yee E."/>
        </authorList>
    </citation>
    <scope>NUCLEOTIDE SEQUENCE [LARGE SCALE GENOMIC DNA]</scope>
    <source>
        <strain evidence="11 12">LMG 25694</strain>
    </source>
</reference>
<comment type="PTM">
    <text evidence="8">Binds 2 heme groups per subunit.</text>
</comment>
<dbReference type="Pfam" id="PF03150">
    <property type="entry name" value="CCP_MauG"/>
    <property type="match status" value="1"/>
</dbReference>
<evidence type="ECO:0000256" key="5">
    <source>
        <dbReference type="ARBA" id="ARBA00022764"/>
    </source>
</evidence>
<feature type="binding site" description="axial binding residue" evidence="9">
    <location>
        <position position="59"/>
    </location>
    <ligand>
        <name>heme c</name>
        <dbReference type="ChEBI" id="CHEBI:61717"/>
        <label>1</label>
    </ligand>
    <ligandPart>
        <name>Fe</name>
        <dbReference type="ChEBI" id="CHEBI:18248"/>
    </ligandPart>
</feature>
<dbReference type="Proteomes" id="UP000503313">
    <property type="component" value="Chromosome"/>
</dbReference>
<keyword evidence="7 9" id="KW-0408">Iron</keyword>
<dbReference type="InterPro" id="IPR036909">
    <property type="entry name" value="Cyt_c-like_dom_sf"/>
</dbReference>
<dbReference type="RefSeq" id="WP_228712378.1">
    <property type="nucleotide sequence ID" value="NZ_CP053835.1"/>
</dbReference>
<keyword evidence="12" id="KW-1185">Reference proteome</keyword>
<comment type="subcellular location">
    <subcellularLocation>
        <location evidence="1">Periplasm</location>
    </subcellularLocation>
</comment>
<gene>
    <name evidence="11" type="ORF">ADFLV_1062</name>
</gene>
<feature type="binding site" description="axial binding residue" evidence="9">
    <location>
        <position position="201"/>
    </location>
    <ligand>
        <name>heme c</name>
        <dbReference type="ChEBI" id="CHEBI:61717"/>
        <label>2</label>
    </ligand>
    <ligandPart>
        <name>Fe</name>
        <dbReference type="ChEBI" id="CHEBI:18248"/>
    </ligandPart>
</feature>
<evidence type="ECO:0000256" key="9">
    <source>
        <dbReference type="PIRSR" id="PIRSR000294-2"/>
    </source>
</evidence>
<proteinExistence type="predicted"/>
<accession>A0AAE7BD26</accession>
<evidence type="ECO:0000256" key="6">
    <source>
        <dbReference type="ARBA" id="ARBA00023002"/>
    </source>
</evidence>
<feature type="binding site" description="covalent" evidence="8">
    <location>
        <position position="55"/>
    </location>
    <ligand>
        <name>heme c</name>
        <dbReference type="ChEBI" id="CHEBI:61717"/>
        <label>1</label>
    </ligand>
</feature>
<dbReference type="GO" id="GO:0046872">
    <property type="term" value="F:metal ion binding"/>
    <property type="evidence" value="ECO:0007669"/>
    <property type="project" value="UniProtKB-KW"/>
</dbReference>
<dbReference type="AlphaFoldDB" id="A0AAE7BD26"/>
<evidence type="ECO:0000313" key="12">
    <source>
        <dbReference type="Proteomes" id="UP000503313"/>
    </source>
</evidence>
<feature type="binding site" description="covalent" evidence="8">
    <location>
        <position position="200"/>
    </location>
    <ligand>
        <name>heme c</name>
        <dbReference type="ChEBI" id="CHEBI:61717"/>
        <label>2</label>
    </ligand>
</feature>
<keyword evidence="6" id="KW-0560">Oxidoreductase</keyword>
<evidence type="ECO:0000259" key="10">
    <source>
        <dbReference type="PROSITE" id="PS51007"/>
    </source>
</evidence>
<feature type="domain" description="Cytochrome c" evidence="10">
    <location>
        <begin position="183"/>
        <end position="295"/>
    </location>
</feature>
<evidence type="ECO:0000313" key="11">
    <source>
        <dbReference type="EMBL" id="QKF77096.1"/>
    </source>
</evidence>
<keyword evidence="11" id="KW-0575">Peroxidase</keyword>
<feature type="binding site" description="axial binding residue" evidence="9">
    <location>
        <position position="270"/>
    </location>
    <ligand>
        <name>heme c</name>
        <dbReference type="ChEBI" id="CHEBI:61717"/>
        <label>2</label>
    </ligand>
    <ligandPart>
        <name>Fe</name>
        <dbReference type="ChEBI" id="CHEBI:18248"/>
    </ligandPart>
</feature>
<dbReference type="InterPro" id="IPR009056">
    <property type="entry name" value="Cyt_c-like_dom"/>
</dbReference>
<dbReference type="GO" id="GO:0004130">
    <property type="term" value="F:cytochrome-c peroxidase activity"/>
    <property type="evidence" value="ECO:0007669"/>
    <property type="project" value="TreeGrafter"/>
</dbReference>
<comment type="cofactor">
    <cofactor evidence="8">
        <name>heme</name>
        <dbReference type="ChEBI" id="CHEBI:30413"/>
    </cofactor>
    <text evidence="8">Binds 2 heme groups.</text>
</comment>
<evidence type="ECO:0000256" key="7">
    <source>
        <dbReference type="ARBA" id="ARBA00023004"/>
    </source>
</evidence>
<dbReference type="InterPro" id="IPR004852">
    <property type="entry name" value="Di-haem_cyt_c_peroxidsae"/>
</dbReference>